<reference evidence="2" key="2">
    <citation type="submission" date="2020-06" db="EMBL/GenBank/DDBJ databases">
        <title>Helianthus annuus Genome sequencing and assembly Release 2.</title>
        <authorList>
            <person name="Gouzy J."/>
            <person name="Langlade N."/>
            <person name="Munos S."/>
        </authorList>
    </citation>
    <scope>NUCLEOTIDE SEQUENCE</scope>
    <source>
        <tissue evidence="2">Leaves</tissue>
    </source>
</reference>
<organism evidence="2 3">
    <name type="scientific">Helianthus annuus</name>
    <name type="common">Common sunflower</name>
    <dbReference type="NCBI Taxonomy" id="4232"/>
    <lineage>
        <taxon>Eukaryota</taxon>
        <taxon>Viridiplantae</taxon>
        <taxon>Streptophyta</taxon>
        <taxon>Embryophyta</taxon>
        <taxon>Tracheophyta</taxon>
        <taxon>Spermatophyta</taxon>
        <taxon>Magnoliopsida</taxon>
        <taxon>eudicotyledons</taxon>
        <taxon>Gunneridae</taxon>
        <taxon>Pentapetalae</taxon>
        <taxon>asterids</taxon>
        <taxon>campanulids</taxon>
        <taxon>Asterales</taxon>
        <taxon>Asteraceae</taxon>
        <taxon>Asteroideae</taxon>
        <taxon>Heliantheae alliance</taxon>
        <taxon>Heliantheae</taxon>
        <taxon>Helianthus</taxon>
    </lineage>
</organism>
<accession>A0A9K3H167</accession>
<keyword evidence="3" id="KW-1185">Reference proteome</keyword>
<evidence type="ECO:0000256" key="1">
    <source>
        <dbReference type="SAM" id="MobiDB-lite"/>
    </source>
</evidence>
<evidence type="ECO:0000313" key="2">
    <source>
        <dbReference type="EMBL" id="KAF5760959.1"/>
    </source>
</evidence>
<feature type="compositionally biased region" description="Polar residues" evidence="1">
    <location>
        <begin position="36"/>
        <end position="49"/>
    </location>
</feature>
<dbReference type="Proteomes" id="UP000215914">
    <property type="component" value="Unassembled WGS sequence"/>
</dbReference>
<dbReference type="AlphaFoldDB" id="A0A9K3H167"/>
<evidence type="ECO:0000313" key="3">
    <source>
        <dbReference type="Proteomes" id="UP000215914"/>
    </source>
</evidence>
<protein>
    <submittedName>
        <fullName evidence="2">Uncharacterized protein</fullName>
    </submittedName>
</protein>
<sequence length="49" mass="5767">MLERRRIQQRVHISRNRIGGAVSIIHARKSRGNRPMNCNNLDKNMYMSS</sequence>
<proteinExistence type="predicted"/>
<dbReference type="Gramene" id="mRNA:HanXRQr2_Chr16g0759511">
    <property type="protein sequence ID" value="CDS:HanXRQr2_Chr16g0759511.1"/>
    <property type="gene ID" value="HanXRQr2_Chr16g0759511"/>
</dbReference>
<reference evidence="2" key="1">
    <citation type="journal article" date="2017" name="Nature">
        <title>The sunflower genome provides insights into oil metabolism, flowering and Asterid evolution.</title>
        <authorList>
            <person name="Badouin H."/>
            <person name="Gouzy J."/>
            <person name="Grassa C.J."/>
            <person name="Murat F."/>
            <person name="Staton S.E."/>
            <person name="Cottret L."/>
            <person name="Lelandais-Briere C."/>
            <person name="Owens G.L."/>
            <person name="Carrere S."/>
            <person name="Mayjonade B."/>
            <person name="Legrand L."/>
            <person name="Gill N."/>
            <person name="Kane N.C."/>
            <person name="Bowers J.E."/>
            <person name="Hubner S."/>
            <person name="Bellec A."/>
            <person name="Berard A."/>
            <person name="Berges H."/>
            <person name="Blanchet N."/>
            <person name="Boniface M.C."/>
            <person name="Brunel D."/>
            <person name="Catrice O."/>
            <person name="Chaidir N."/>
            <person name="Claudel C."/>
            <person name="Donnadieu C."/>
            <person name="Faraut T."/>
            <person name="Fievet G."/>
            <person name="Helmstetter N."/>
            <person name="King M."/>
            <person name="Knapp S.J."/>
            <person name="Lai Z."/>
            <person name="Le Paslier M.C."/>
            <person name="Lippi Y."/>
            <person name="Lorenzon L."/>
            <person name="Mandel J.R."/>
            <person name="Marage G."/>
            <person name="Marchand G."/>
            <person name="Marquand E."/>
            <person name="Bret-Mestries E."/>
            <person name="Morien E."/>
            <person name="Nambeesan S."/>
            <person name="Nguyen T."/>
            <person name="Pegot-Espagnet P."/>
            <person name="Pouilly N."/>
            <person name="Raftis F."/>
            <person name="Sallet E."/>
            <person name="Schiex T."/>
            <person name="Thomas J."/>
            <person name="Vandecasteele C."/>
            <person name="Vares D."/>
            <person name="Vear F."/>
            <person name="Vautrin S."/>
            <person name="Crespi M."/>
            <person name="Mangin B."/>
            <person name="Burke J.M."/>
            <person name="Salse J."/>
            <person name="Munos S."/>
            <person name="Vincourt P."/>
            <person name="Rieseberg L.H."/>
            <person name="Langlade N.B."/>
        </authorList>
    </citation>
    <scope>NUCLEOTIDE SEQUENCE</scope>
    <source>
        <tissue evidence="2">Leaves</tissue>
    </source>
</reference>
<gene>
    <name evidence="2" type="ORF">HanXRQr2_Chr16g0759511</name>
</gene>
<name>A0A9K3H167_HELAN</name>
<comment type="caution">
    <text evidence="2">The sequence shown here is derived from an EMBL/GenBank/DDBJ whole genome shotgun (WGS) entry which is preliminary data.</text>
</comment>
<feature type="region of interest" description="Disordered" evidence="1">
    <location>
        <begin position="30"/>
        <end position="49"/>
    </location>
</feature>
<dbReference type="EMBL" id="MNCJ02000331">
    <property type="protein sequence ID" value="KAF5760959.1"/>
    <property type="molecule type" value="Genomic_DNA"/>
</dbReference>